<feature type="compositionally biased region" description="Polar residues" evidence="8">
    <location>
        <begin position="81"/>
        <end position="96"/>
    </location>
</feature>
<dbReference type="Pfam" id="PF00096">
    <property type="entry name" value="zf-C2H2"/>
    <property type="match status" value="3"/>
</dbReference>
<feature type="region of interest" description="Disordered" evidence="8">
    <location>
        <begin position="298"/>
        <end position="317"/>
    </location>
</feature>
<evidence type="ECO:0000256" key="5">
    <source>
        <dbReference type="ARBA" id="ARBA00022833"/>
    </source>
</evidence>
<dbReference type="PANTHER" id="PTHR23235">
    <property type="entry name" value="KRUEPPEL-LIKE TRANSCRIPTION FACTOR"/>
    <property type="match status" value="1"/>
</dbReference>
<evidence type="ECO:0000313" key="10">
    <source>
        <dbReference type="Proteomes" id="UP000515163"/>
    </source>
</evidence>
<dbReference type="OrthoDB" id="4748970at2759"/>
<comment type="subcellular location">
    <subcellularLocation>
        <location evidence="1">Nucleus</location>
    </subcellularLocation>
</comment>
<protein>
    <submittedName>
        <fullName evidence="11">Krueppel-like factor 12 isoform X1</fullName>
    </submittedName>
</protein>
<dbReference type="KEGG" id="aten:116298426"/>
<reference evidence="11" key="1">
    <citation type="submission" date="2025-08" db="UniProtKB">
        <authorList>
            <consortium name="RefSeq"/>
        </authorList>
    </citation>
    <scope>IDENTIFICATION</scope>
    <source>
        <tissue evidence="11">Tentacle</tissue>
    </source>
</reference>
<feature type="region of interest" description="Disordered" evidence="8">
    <location>
        <begin position="81"/>
        <end position="128"/>
    </location>
</feature>
<evidence type="ECO:0000256" key="6">
    <source>
        <dbReference type="ARBA" id="ARBA00023242"/>
    </source>
</evidence>
<feature type="compositionally biased region" description="Polar residues" evidence="8">
    <location>
        <begin position="298"/>
        <end position="307"/>
    </location>
</feature>
<dbReference type="SMART" id="SM00355">
    <property type="entry name" value="ZnF_C2H2"/>
    <property type="match status" value="3"/>
</dbReference>
<feature type="compositionally biased region" description="Polar residues" evidence="8">
    <location>
        <begin position="114"/>
        <end position="128"/>
    </location>
</feature>
<feature type="compositionally biased region" description="Polar residues" evidence="8">
    <location>
        <begin position="375"/>
        <end position="397"/>
    </location>
</feature>
<gene>
    <name evidence="11" type="primary">LOC116298426</name>
</gene>
<feature type="domain" description="C2H2-type" evidence="9">
    <location>
        <begin position="471"/>
        <end position="499"/>
    </location>
</feature>
<keyword evidence="5" id="KW-0862">Zinc</keyword>
<dbReference type="FunFam" id="3.30.160.60:FF:000100">
    <property type="entry name" value="Zinc finger 45-like"/>
    <property type="match status" value="1"/>
</dbReference>
<feature type="region of interest" description="Disordered" evidence="8">
    <location>
        <begin position="353"/>
        <end position="401"/>
    </location>
</feature>
<evidence type="ECO:0000256" key="3">
    <source>
        <dbReference type="ARBA" id="ARBA00022737"/>
    </source>
</evidence>
<evidence type="ECO:0000256" key="8">
    <source>
        <dbReference type="SAM" id="MobiDB-lite"/>
    </source>
</evidence>
<keyword evidence="6" id="KW-0539">Nucleus</keyword>
<name>A0A6P8ICL9_ACTTE</name>
<dbReference type="PROSITE" id="PS50157">
    <property type="entry name" value="ZINC_FINGER_C2H2_2"/>
    <property type="match status" value="3"/>
</dbReference>
<feature type="domain" description="C2H2-type" evidence="9">
    <location>
        <begin position="411"/>
        <end position="440"/>
    </location>
</feature>
<evidence type="ECO:0000256" key="4">
    <source>
        <dbReference type="ARBA" id="ARBA00022771"/>
    </source>
</evidence>
<keyword evidence="3" id="KW-0677">Repeat</keyword>
<dbReference type="GO" id="GO:0005634">
    <property type="term" value="C:nucleus"/>
    <property type="evidence" value="ECO:0007669"/>
    <property type="project" value="UniProtKB-SubCell"/>
</dbReference>
<dbReference type="FunFam" id="3.30.160.60:FF:000125">
    <property type="entry name" value="Putative zinc finger protein 143"/>
    <property type="match status" value="1"/>
</dbReference>
<feature type="domain" description="C2H2-type" evidence="9">
    <location>
        <begin position="441"/>
        <end position="470"/>
    </location>
</feature>
<feature type="compositionally biased region" description="Basic and acidic residues" evidence="8">
    <location>
        <begin position="98"/>
        <end position="112"/>
    </location>
</feature>
<evidence type="ECO:0000313" key="11">
    <source>
        <dbReference type="RefSeq" id="XP_031562765.1"/>
    </source>
</evidence>
<dbReference type="Gene3D" id="3.30.160.60">
    <property type="entry name" value="Classic Zinc Finger"/>
    <property type="match status" value="3"/>
</dbReference>
<dbReference type="FunFam" id="3.30.160.60:FF:000018">
    <property type="entry name" value="Krueppel-like factor 15"/>
    <property type="match status" value="1"/>
</dbReference>
<dbReference type="InParanoid" id="A0A6P8ICL9"/>
<dbReference type="Proteomes" id="UP000515163">
    <property type="component" value="Unplaced"/>
</dbReference>
<feature type="compositionally biased region" description="Low complexity" evidence="8">
    <location>
        <begin position="357"/>
        <end position="372"/>
    </location>
</feature>
<dbReference type="GO" id="GO:0008270">
    <property type="term" value="F:zinc ion binding"/>
    <property type="evidence" value="ECO:0007669"/>
    <property type="project" value="UniProtKB-KW"/>
</dbReference>
<dbReference type="PROSITE" id="PS00028">
    <property type="entry name" value="ZINC_FINGER_C2H2_1"/>
    <property type="match status" value="3"/>
</dbReference>
<keyword evidence="4 7" id="KW-0863">Zinc-finger</keyword>
<accession>A0A6P8ICL9</accession>
<evidence type="ECO:0000256" key="7">
    <source>
        <dbReference type="PROSITE-ProRule" id="PRU00042"/>
    </source>
</evidence>
<dbReference type="GeneID" id="116298426"/>
<dbReference type="InterPro" id="IPR013087">
    <property type="entry name" value="Znf_C2H2_type"/>
</dbReference>
<proteinExistence type="predicted"/>
<evidence type="ECO:0000256" key="1">
    <source>
        <dbReference type="ARBA" id="ARBA00004123"/>
    </source>
</evidence>
<dbReference type="SUPFAM" id="SSF57667">
    <property type="entry name" value="beta-beta-alpha zinc fingers"/>
    <property type="match status" value="2"/>
</dbReference>
<sequence>MSNDNSINREFRPGKLEANVQMAGDNFDVLSITTASSVFFCDSDPITTGMYSLLLPTTEEEIKQTLMELDRYLNYTSQLPAPTNTVSSLDPSSYSNCYDKRETETGGNERHNHQSVPSPTNARNTSRLEVQPRITEARSLQPYPRNASFSSSTHTSMKNTLSYGYCREQNYGDSHPNHFPNRPSLPHYEQNGLSTASHMGKIQRGSRREGFDRKTSTLEYRPECTIPQEHMMSSFISPVSSAGNYGSQSAAYSQPSSDRKQPAASALYSPLNNLPVSQNSGFTLTKLENVQLSCKASTLTDVSVSKPSSKEHTPEPLKVINNNFHDCCTPSELLPSRSPENCSGASHAKTVVDRRGSNMSVSSYNSQSSQDHSGFDSNNSGSDPETPPYSTKSSDSPEMQGDEMSLENFIFRCDFPGCGKQYNKSSHLGAHRRIHTGEKPFYCPWNGCGWRFRRSDELKRHYRRHTGEKPYACPLCGRAFSRSDHRASHIRKLHPYEIPTLA</sequence>
<keyword evidence="2" id="KW-0479">Metal-binding</keyword>
<evidence type="ECO:0000256" key="2">
    <source>
        <dbReference type="ARBA" id="ARBA00022723"/>
    </source>
</evidence>
<evidence type="ECO:0000259" key="9">
    <source>
        <dbReference type="PROSITE" id="PS50157"/>
    </source>
</evidence>
<dbReference type="AlphaFoldDB" id="A0A6P8ICL9"/>
<dbReference type="PANTHER" id="PTHR23235:SF144">
    <property type="entry name" value="C2H2-TYPE DOMAIN-CONTAINING PROTEIN"/>
    <property type="match status" value="1"/>
</dbReference>
<organism evidence="10 11">
    <name type="scientific">Actinia tenebrosa</name>
    <name type="common">Australian red waratah sea anemone</name>
    <dbReference type="NCBI Taxonomy" id="6105"/>
    <lineage>
        <taxon>Eukaryota</taxon>
        <taxon>Metazoa</taxon>
        <taxon>Cnidaria</taxon>
        <taxon>Anthozoa</taxon>
        <taxon>Hexacorallia</taxon>
        <taxon>Actiniaria</taxon>
        <taxon>Actiniidae</taxon>
        <taxon>Actinia</taxon>
    </lineage>
</organism>
<dbReference type="RefSeq" id="XP_031562765.1">
    <property type="nucleotide sequence ID" value="XM_031706905.1"/>
</dbReference>
<keyword evidence="10" id="KW-1185">Reference proteome</keyword>
<dbReference type="InterPro" id="IPR036236">
    <property type="entry name" value="Znf_C2H2_sf"/>
</dbReference>